<proteinExistence type="predicted"/>
<gene>
    <name evidence="1" type="ORF">QVH07_01835</name>
</gene>
<comment type="caution">
    <text evidence="1">The sequence shown here is derived from an EMBL/GenBank/DDBJ whole genome shotgun (WGS) entry which is preliminary data.</text>
</comment>
<evidence type="ECO:0000313" key="1">
    <source>
        <dbReference type="EMBL" id="MDN3202865.1"/>
    </source>
</evidence>
<dbReference type="EMBL" id="JAUEPH010000001">
    <property type="protein sequence ID" value="MDN3202865.1"/>
    <property type="molecule type" value="Genomic_DNA"/>
</dbReference>
<reference evidence="1" key="1">
    <citation type="submission" date="2023-06" db="EMBL/GenBank/DDBJ databases">
        <title>Robiginitalea aurantiacus sp. nov. and Algoriphagus sediminis sp. nov., isolated from coastal sediment.</title>
        <authorList>
            <person name="Zhou Z.Y."/>
            <person name="An J."/>
            <person name="Jia Y.W."/>
            <person name="Du Z.J."/>
        </authorList>
    </citation>
    <scope>NUCLEOTIDE SEQUENCE</scope>
    <source>
        <strain evidence="1">C2-7</strain>
    </source>
</reference>
<name>A0ABT7Y8L4_9BACT</name>
<dbReference type="Proteomes" id="UP001171916">
    <property type="component" value="Unassembled WGS sequence"/>
</dbReference>
<dbReference type="RefSeq" id="WP_289998422.1">
    <property type="nucleotide sequence ID" value="NZ_JAUEPH010000001.1"/>
</dbReference>
<accession>A0ABT7Y8L4</accession>
<sequence length="270" mass="30361">MRSHNSFFFLLICIVLFGILSGCAEDEDRNLRTDLPTEANQIFLISRLQYEHLFTALTPYQQFLNPEGLVLPGCPDVKVEEDLKRITLTYREVEGCENSDRRTGVIILDLALQNSSVPRWFMEFKDYTFEGDTIQGIKTFGQIGPGEVIETFEMLRIIAENQSSFVLNGALTHSYNSFNLETDLISSIGEINGKNPVGRQITSRNSQPLISAKSCFLAEDNLPVSGEELWEIQRGNSNSVLHTLKYETSGICETTAKMVLPDGRNLILNP</sequence>
<keyword evidence="2" id="KW-1185">Reference proteome</keyword>
<evidence type="ECO:0008006" key="3">
    <source>
        <dbReference type="Google" id="ProtNLM"/>
    </source>
</evidence>
<protein>
    <recommendedName>
        <fullName evidence="3">Lipoprotein</fullName>
    </recommendedName>
</protein>
<dbReference type="PROSITE" id="PS51257">
    <property type="entry name" value="PROKAR_LIPOPROTEIN"/>
    <property type="match status" value="1"/>
</dbReference>
<evidence type="ECO:0000313" key="2">
    <source>
        <dbReference type="Proteomes" id="UP001171916"/>
    </source>
</evidence>
<organism evidence="1 2">
    <name type="scientific">Algoriphagus sediminis</name>
    <dbReference type="NCBI Taxonomy" id="3057113"/>
    <lineage>
        <taxon>Bacteria</taxon>
        <taxon>Pseudomonadati</taxon>
        <taxon>Bacteroidota</taxon>
        <taxon>Cytophagia</taxon>
        <taxon>Cytophagales</taxon>
        <taxon>Cyclobacteriaceae</taxon>
        <taxon>Algoriphagus</taxon>
    </lineage>
</organism>